<feature type="active site" evidence="7">
    <location>
        <position position="336"/>
    </location>
</feature>
<dbReference type="InterPro" id="IPR004103">
    <property type="entry name" value="Lyase_8_C"/>
</dbReference>
<sequence>MKESRKKLNRLISTAIVSCMVMGASYENVLALENKSQNNSEKVVKYDNEAEYIKNIRLRWKEDLVGNSSLDTSNATISKKIISYTNNTDKLVAKLNMDPNAQWLWEDLKDYKQNPARITSMFNNLVTMSMAYSLPNNKYYKNEDLKNKIIYSLDWINKNAYNENIDQYGNWWDWMIGIPARLNNIVVLMYDDLTEEQVKNYMNAIQKFLPSIEPGSKYHTGANLADVCMNKLLQGVNENDPEKIKEASEDIVGVFDYVTSGDGFYKDGSYLQHGMVAYTGSYGNVLIEKISNIMFLLEKTPWSIKSESKDNVYKWIFESFNPIIYKGYVMDMVRGRAISRYNANGYLQASGIIEGMIKIGMISDGDKASEINALVKKWATEAKSVLDFGARFKSINVIGEFYGIMNNDNIKPLEEGDKHYALNSMDKTVHKRENFALGISRSSSRISKYEFMNKENLTPWFQGDGMTYLFNNDLNQFSGNFWATVDPYRMPGTTVDTRKREPKEILPGLDPGASQQNEIYYELGKSNWSGGSKLGAYGVAGMEIDNKYDSLKAKKSWFMFDDEIVALGSGITNPEDFETETIVENRKIKSDGSNKFIVDGKERVSKLKEKDKVDNAKWAYLEGNVSGSNIGYYFPEGANINLIKDEREGNWINVNSSKPEADKVVKDNYLTMYIDHGKAIKDQKYSYVLLPNKTEDKVKEYSENPNVEIIQNDDVAHSVKHKKLNIEAANFWKEGKNTAGNITSTGKSSIIIKENKDNTLSIAVSDPTFLEKNLSIEINKPAMEVIKSDKRISNINLENGKIKFDANTENLSGAPLELLVKLGDKNNGNNENNNEIKNEAPVIEGEDANLFVGDKWDKSLHKLKAKDKEDGDLTKNIKIKDNQIPLNDQFEVTKPGTYPVTFEVSDNNGKKAEKKLNVLVKEKEENKPENKPENQENKPEIKPEDQENQSTKPESEENKGENPQANNNTEKLPNTGGASNLSLGAIGVLLATVGTMFTKKRKK</sequence>
<accession>A0A0H2YUV2</accession>
<dbReference type="RefSeq" id="WP_003455341.1">
    <property type="nucleotide sequence ID" value="NC_008261.1"/>
</dbReference>
<dbReference type="Gene3D" id="2.70.98.10">
    <property type="match status" value="1"/>
</dbReference>
<feature type="domain" description="Gram-positive cocci surface proteins LPxTG" evidence="10">
    <location>
        <begin position="972"/>
        <end position="1003"/>
    </location>
</feature>
<keyword evidence="9" id="KW-0812">Transmembrane</keyword>
<feature type="compositionally biased region" description="Polar residues" evidence="8">
    <location>
        <begin position="961"/>
        <end position="981"/>
    </location>
</feature>
<dbReference type="InterPro" id="IPR008929">
    <property type="entry name" value="Chondroitin_lyas"/>
</dbReference>
<dbReference type="STRING" id="195103.CPF_0394"/>
<dbReference type="PANTHER" id="PTHR38481:SF1">
    <property type="entry name" value="HYALURONATE LYASE"/>
    <property type="match status" value="1"/>
</dbReference>
<evidence type="ECO:0000256" key="2">
    <source>
        <dbReference type="ARBA" id="ARBA00022512"/>
    </source>
</evidence>
<dbReference type="Pfam" id="PF00746">
    <property type="entry name" value="Gram_pos_anchor"/>
    <property type="match status" value="1"/>
</dbReference>
<feature type="region of interest" description="Disordered" evidence="8">
    <location>
        <begin position="919"/>
        <end position="981"/>
    </location>
</feature>
<evidence type="ECO:0000256" key="6">
    <source>
        <dbReference type="ARBA" id="ARBA00023239"/>
    </source>
</evidence>
<name>A0A0H2YUV2_CLOP1</name>
<evidence type="ECO:0000313" key="11">
    <source>
        <dbReference type="EMBL" id="ABG84856.1"/>
    </source>
</evidence>
<evidence type="ECO:0000256" key="9">
    <source>
        <dbReference type="SAM" id="Phobius"/>
    </source>
</evidence>
<dbReference type="Gene3D" id="2.60.220.10">
    <property type="entry name" value="Polysaccharide lyase family 8-like, C-terminal"/>
    <property type="match status" value="1"/>
</dbReference>
<evidence type="ECO:0000256" key="1">
    <source>
        <dbReference type="ARBA" id="ARBA00006699"/>
    </source>
</evidence>
<dbReference type="InterPro" id="IPR038970">
    <property type="entry name" value="Lyase_8"/>
</dbReference>
<dbReference type="PaxDb" id="195103-CPF_0394"/>
<reference evidence="11 12" key="1">
    <citation type="journal article" date="2006" name="Genome Res.">
        <title>Skewed genomic variability in strains of the toxigenic bacterial pathogen, Clostridium perfringens.</title>
        <authorList>
            <person name="Myers G.S."/>
            <person name="Rasko D.A."/>
            <person name="Cheung J.K."/>
            <person name="Ravel J."/>
            <person name="Seshadri R."/>
            <person name="Deboy R.T."/>
            <person name="Ren Q."/>
            <person name="Varga J."/>
            <person name="Awad M.M."/>
            <person name="Brinkac L.M."/>
            <person name="Daugherty S.C."/>
            <person name="Haft D.H."/>
            <person name="Dodson R.J."/>
            <person name="Madupu R."/>
            <person name="Nelson W.C."/>
            <person name="Rosovitz M.J."/>
            <person name="Sullivan S.A."/>
            <person name="Khouri H."/>
            <person name="Dimitrov G.I."/>
            <person name="Watkins K.L."/>
            <person name="Mulligan S."/>
            <person name="Benton J."/>
            <person name="Radune D."/>
            <person name="Fisher D.J."/>
            <person name="Atkins H.S."/>
            <person name="Hiscox T."/>
            <person name="Jost B.H."/>
            <person name="Billington S.J."/>
            <person name="Songer J.G."/>
            <person name="McClane B.A."/>
            <person name="Titball R.W."/>
            <person name="Rood J.I."/>
            <person name="Melville S.B."/>
            <person name="Paulsen I.T."/>
        </authorList>
    </citation>
    <scope>NUCLEOTIDE SEQUENCE [LARGE SCALE GENOMIC DNA]</scope>
    <source>
        <strain evidence="12">ATCC 13124 / DSM 756 / JCM 1290 / NCIMB 6125 / NCTC 8237 / S 107 / Type A</strain>
    </source>
</reference>
<keyword evidence="9" id="KW-1133">Transmembrane helix</keyword>
<feature type="transmembrane region" description="Helical" evidence="9">
    <location>
        <begin position="981"/>
        <end position="998"/>
    </location>
</feature>
<dbReference type="InterPro" id="IPR011071">
    <property type="entry name" value="Lyase_8-like_C"/>
</dbReference>
<evidence type="ECO:0000256" key="5">
    <source>
        <dbReference type="ARBA" id="ARBA00023088"/>
    </source>
</evidence>
<dbReference type="Gene3D" id="2.60.40.10">
    <property type="entry name" value="Immunoglobulins"/>
    <property type="match status" value="1"/>
</dbReference>
<dbReference type="PANTHER" id="PTHR38481">
    <property type="entry name" value="HYALURONATE LYASE"/>
    <property type="match status" value="1"/>
</dbReference>
<dbReference type="SUPFAM" id="SSF48230">
    <property type="entry name" value="Chondroitin AC/alginate lyase"/>
    <property type="match status" value="1"/>
</dbReference>
<dbReference type="Pfam" id="PF08124">
    <property type="entry name" value="Lyase_8_N"/>
    <property type="match status" value="1"/>
</dbReference>
<dbReference type="InterPro" id="IPR012970">
    <property type="entry name" value="Lyase_8_alpha_N"/>
</dbReference>
<feature type="active site" evidence="7">
    <location>
        <position position="282"/>
    </location>
</feature>
<keyword evidence="9" id="KW-0472">Membrane</keyword>
<dbReference type="Pfam" id="PF02278">
    <property type="entry name" value="Lyase_8"/>
    <property type="match status" value="1"/>
</dbReference>
<dbReference type="Gene3D" id="1.50.10.100">
    <property type="entry name" value="Chondroitin AC/alginate lyase"/>
    <property type="match status" value="1"/>
</dbReference>
<dbReference type="SUPFAM" id="SSF49863">
    <property type="entry name" value="Hyaluronate lyase-like, C-terminal domain"/>
    <property type="match status" value="1"/>
</dbReference>
<gene>
    <name evidence="11" type="ordered locus">CPF_0394</name>
</gene>
<keyword evidence="3" id="KW-0964">Secreted</keyword>
<keyword evidence="4" id="KW-0732">Signal</keyword>
<keyword evidence="6 11" id="KW-0456">Lyase</keyword>
<proteinExistence type="inferred from homology"/>
<dbReference type="GO" id="GO:0005576">
    <property type="term" value="C:extracellular region"/>
    <property type="evidence" value="ECO:0007669"/>
    <property type="project" value="InterPro"/>
</dbReference>
<evidence type="ECO:0000313" key="12">
    <source>
        <dbReference type="Proteomes" id="UP000001823"/>
    </source>
</evidence>
<dbReference type="InterPro" id="IPR013783">
    <property type="entry name" value="Ig-like_fold"/>
</dbReference>
<evidence type="ECO:0000256" key="8">
    <source>
        <dbReference type="SAM" id="MobiDB-lite"/>
    </source>
</evidence>
<dbReference type="GO" id="GO:0005975">
    <property type="term" value="P:carbohydrate metabolic process"/>
    <property type="evidence" value="ECO:0007669"/>
    <property type="project" value="InterPro"/>
</dbReference>
<evidence type="ECO:0000256" key="3">
    <source>
        <dbReference type="ARBA" id="ARBA00022525"/>
    </source>
</evidence>
<dbReference type="GO" id="GO:0030246">
    <property type="term" value="F:carbohydrate binding"/>
    <property type="evidence" value="ECO:0007669"/>
    <property type="project" value="InterPro"/>
</dbReference>
<dbReference type="KEGG" id="cpf:CPF_0394"/>
<dbReference type="Proteomes" id="UP000001823">
    <property type="component" value="Chromosome"/>
</dbReference>
<dbReference type="InterPro" id="IPR011013">
    <property type="entry name" value="Gal_mutarotase_sf_dom"/>
</dbReference>
<dbReference type="CDD" id="cd01083">
    <property type="entry name" value="GAG_Lyase"/>
    <property type="match status" value="1"/>
</dbReference>
<dbReference type="PROSITE" id="PS50847">
    <property type="entry name" value="GRAM_POS_ANCHORING"/>
    <property type="match status" value="1"/>
</dbReference>
<dbReference type="GeneID" id="93003260"/>
<keyword evidence="2" id="KW-0134">Cell wall</keyword>
<dbReference type="SUPFAM" id="SSF74650">
    <property type="entry name" value="Galactose mutarotase-like"/>
    <property type="match status" value="1"/>
</dbReference>
<dbReference type="InterPro" id="IPR019931">
    <property type="entry name" value="LPXTG_anchor"/>
</dbReference>
<organism evidence="11 12">
    <name type="scientific">Clostridium perfringens (strain ATCC 13124 / DSM 756 / JCM 1290 / NCIMB 6125 / NCTC 8237 / Type A)</name>
    <dbReference type="NCBI Taxonomy" id="195103"/>
    <lineage>
        <taxon>Bacteria</taxon>
        <taxon>Bacillati</taxon>
        <taxon>Bacillota</taxon>
        <taxon>Clostridia</taxon>
        <taxon>Eubacteriales</taxon>
        <taxon>Clostridiaceae</taxon>
        <taxon>Clostridium</taxon>
    </lineage>
</organism>
<feature type="compositionally biased region" description="Basic and acidic residues" evidence="8">
    <location>
        <begin position="919"/>
        <end position="945"/>
    </location>
</feature>
<dbReference type="GO" id="GO:0016837">
    <property type="term" value="F:carbon-oxygen lyase activity, acting on polysaccharides"/>
    <property type="evidence" value="ECO:0007669"/>
    <property type="project" value="UniProtKB-ARBA"/>
</dbReference>
<dbReference type="NCBIfam" id="TIGR01167">
    <property type="entry name" value="LPXTG_anchor"/>
    <property type="match status" value="1"/>
</dbReference>
<evidence type="ECO:0000259" key="10">
    <source>
        <dbReference type="PROSITE" id="PS50847"/>
    </source>
</evidence>
<dbReference type="eggNOG" id="COG5492">
    <property type="taxonomic scope" value="Bacteria"/>
</dbReference>
<dbReference type="EMBL" id="CP000246">
    <property type="protein sequence ID" value="ABG84856.1"/>
    <property type="molecule type" value="Genomic_DNA"/>
</dbReference>
<evidence type="ECO:0000256" key="7">
    <source>
        <dbReference type="PIRSR" id="PIRSR638970-1"/>
    </source>
</evidence>
<dbReference type="InterPro" id="IPR003159">
    <property type="entry name" value="Lyase_8_central_dom"/>
</dbReference>
<dbReference type="HOGENOM" id="CLU_004172_4_1_9"/>
<evidence type="ECO:0000256" key="4">
    <source>
        <dbReference type="ARBA" id="ARBA00022729"/>
    </source>
</evidence>
<protein>
    <submittedName>
        <fullName evidence="11">Polysaccharide lyase, family 8</fullName>
    </submittedName>
</protein>
<feature type="active site" evidence="7">
    <location>
        <position position="273"/>
    </location>
</feature>
<dbReference type="InterPro" id="IPR014718">
    <property type="entry name" value="GH-type_carb-bd"/>
</dbReference>
<comment type="similarity">
    <text evidence="1">Belongs to the polysaccharide lyase 8 family.</text>
</comment>
<dbReference type="Pfam" id="PF02884">
    <property type="entry name" value="Lyase_8_C"/>
    <property type="match status" value="1"/>
</dbReference>
<keyword evidence="5" id="KW-0572">Peptidoglycan-anchor</keyword>
<dbReference type="AlphaFoldDB" id="A0A0H2YUV2"/>
<keyword evidence="12" id="KW-1185">Reference proteome</keyword>